<protein>
    <submittedName>
        <fullName evidence="10">ABC transporter permease</fullName>
    </submittedName>
</protein>
<accession>A0A7C9P8A0</accession>
<organism evidence="10 11">
    <name type="scientific">Sulfuriferula multivorans</name>
    <dbReference type="NCBI Taxonomy" id="1559896"/>
    <lineage>
        <taxon>Bacteria</taxon>
        <taxon>Pseudomonadati</taxon>
        <taxon>Pseudomonadota</taxon>
        <taxon>Betaproteobacteria</taxon>
        <taxon>Nitrosomonadales</taxon>
        <taxon>Sulfuricellaceae</taxon>
        <taxon>Sulfuriferula</taxon>
    </lineage>
</organism>
<dbReference type="AlphaFoldDB" id="A0A7C9P8A0"/>
<evidence type="ECO:0000313" key="11">
    <source>
        <dbReference type="Proteomes" id="UP000483432"/>
    </source>
</evidence>
<dbReference type="Pfam" id="PF12704">
    <property type="entry name" value="MacB_PCD"/>
    <property type="match status" value="1"/>
</dbReference>
<evidence type="ECO:0000256" key="6">
    <source>
        <dbReference type="ARBA" id="ARBA00023136"/>
    </source>
</evidence>
<keyword evidence="6 7" id="KW-0472">Membrane</keyword>
<evidence type="ECO:0000256" key="1">
    <source>
        <dbReference type="ARBA" id="ARBA00004651"/>
    </source>
</evidence>
<comment type="caution">
    <text evidence="10">The sequence shown here is derived from an EMBL/GenBank/DDBJ whole genome shotgun (WGS) entry which is preliminary data.</text>
</comment>
<dbReference type="PANTHER" id="PTHR30489">
    <property type="entry name" value="LIPOPROTEIN-RELEASING SYSTEM TRANSMEMBRANE PROTEIN LOLE"/>
    <property type="match status" value="1"/>
</dbReference>
<comment type="similarity">
    <text evidence="2">Belongs to the ABC-4 integral membrane protein family. LolC/E subfamily.</text>
</comment>
<dbReference type="GO" id="GO:0044874">
    <property type="term" value="P:lipoprotein localization to outer membrane"/>
    <property type="evidence" value="ECO:0007669"/>
    <property type="project" value="TreeGrafter"/>
</dbReference>
<dbReference type="PANTHER" id="PTHR30489:SF0">
    <property type="entry name" value="LIPOPROTEIN-RELEASING SYSTEM TRANSMEMBRANE PROTEIN LOLE"/>
    <property type="match status" value="1"/>
</dbReference>
<keyword evidence="5 7" id="KW-1133">Transmembrane helix</keyword>
<dbReference type="InterPro" id="IPR025857">
    <property type="entry name" value="MacB_PCD"/>
</dbReference>
<name>A0A7C9P8A0_9PROT</name>
<dbReference type="GO" id="GO:0098797">
    <property type="term" value="C:plasma membrane protein complex"/>
    <property type="evidence" value="ECO:0007669"/>
    <property type="project" value="TreeGrafter"/>
</dbReference>
<evidence type="ECO:0000256" key="5">
    <source>
        <dbReference type="ARBA" id="ARBA00022989"/>
    </source>
</evidence>
<evidence type="ECO:0000259" key="8">
    <source>
        <dbReference type="Pfam" id="PF02687"/>
    </source>
</evidence>
<evidence type="ECO:0000256" key="4">
    <source>
        <dbReference type="ARBA" id="ARBA00022692"/>
    </source>
</evidence>
<evidence type="ECO:0000259" key="9">
    <source>
        <dbReference type="Pfam" id="PF12704"/>
    </source>
</evidence>
<feature type="transmembrane region" description="Helical" evidence="7">
    <location>
        <begin position="243"/>
        <end position="261"/>
    </location>
</feature>
<feature type="transmembrane region" description="Helical" evidence="7">
    <location>
        <begin position="339"/>
        <end position="359"/>
    </location>
</feature>
<reference evidence="10 11" key="1">
    <citation type="submission" date="2019-09" db="EMBL/GenBank/DDBJ databases">
        <title>H2 Metabolism Revealed by Metagenomic Analysis in Subglacial Sediment of East Antarctica.</title>
        <authorList>
            <person name="Yang Z."/>
            <person name="Zhang Y."/>
            <person name="Lv Y."/>
            <person name="Yan W."/>
            <person name="Xiao X."/>
            <person name="Sun B."/>
            <person name="Ma H."/>
        </authorList>
    </citation>
    <scope>NUCLEOTIDE SEQUENCE [LARGE SCALE GENOMIC DNA]</scope>
    <source>
        <strain evidence="10">Bin2_2</strain>
    </source>
</reference>
<gene>
    <name evidence="10" type="ORF">GZ085_00590</name>
</gene>
<sequence length="377" mass="40405">MVLAEGFIQWVFWAMREGTIKFQSGHVQVVRPDYFSKGAANPFAYLLPKDSEILKSLESTPGIKLVAPRIKVTGLISHGETTVAFLAEGVVPAKEAELSKGGLAITKGRNLSGPNAHEVILGNGLARNLGVGPGDTVALLANASGGGINAIEAKVAGVFTSTNQAYDNSALRLPIAQAQSLLRVTGAHVWLVLLDETEQTDTILAQFRARFPENKNHLEFVPWYAHADFYNKTVALFSQQINVLRLIIGLIIVLSISNMLIMNVMERTGEIGTLLAIGLKRQKILQMFATEGALLGIAGGLTGITLGYALAHLISSIGIPMPPPPGMERGFTGEIRVTASLLISAFLIASITTLLAGLYPAWKASRQQIVNALRHNI</sequence>
<dbReference type="Proteomes" id="UP000483432">
    <property type="component" value="Unassembled WGS sequence"/>
</dbReference>
<comment type="subcellular location">
    <subcellularLocation>
        <location evidence="1">Cell membrane</location>
        <topology evidence="1">Multi-pass membrane protein</topology>
    </subcellularLocation>
</comment>
<dbReference type="InterPro" id="IPR003838">
    <property type="entry name" value="ABC3_permease_C"/>
</dbReference>
<feature type="transmembrane region" description="Helical" evidence="7">
    <location>
        <begin position="293"/>
        <end position="319"/>
    </location>
</feature>
<feature type="domain" description="MacB-like periplasmic core" evidence="9">
    <location>
        <begin position="22"/>
        <end position="209"/>
    </location>
</feature>
<feature type="domain" description="ABC3 transporter permease C-terminal" evidence="8">
    <location>
        <begin position="246"/>
        <end position="368"/>
    </location>
</feature>
<evidence type="ECO:0000256" key="2">
    <source>
        <dbReference type="ARBA" id="ARBA00005236"/>
    </source>
</evidence>
<dbReference type="Pfam" id="PF02687">
    <property type="entry name" value="FtsX"/>
    <property type="match status" value="1"/>
</dbReference>
<dbReference type="EMBL" id="JAAFGW010000004">
    <property type="protein sequence ID" value="NDP46888.1"/>
    <property type="molecule type" value="Genomic_DNA"/>
</dbReference>
<keyword evidence="4 7" id="KW-0812">Transmembrane</keyword>
<evidence type="ECO:0000256" key="7">
    <source>
        <dbReference type="SAM" id="Phobius"/>
    </source>
</evidence>
<evidence type="ECO:0000256" key="3">
    <source>
        <dbReference type="ARBA" id="ARBA00022475"/>
    </source>
</evidence>
<evidence type="ECO:0000313" key="10">
    <source>
        <dbReference type="EMBL" id="NDP46888.1"/>
    </source>
</evidence>
<keyword evidence="3" id="KW-1003">Cell membrane</keyword>
<dbReference type="InterPro" id="IPR051447">
    <property type="entry name" value="Lipoprotein-release_system"/>
</dbReference>
<proteinExistence type="inferred from homology"/>